<dbReference type="GO" id="GO:0020037">
    <property type="term" value="F:heme binding"/>
    <property type="evidence" value="ECO:0007669"/>
    <property type="project" value="InterPro"/>
</dbReference>
<evidence type="ECO:0000313" key="1">
    <source>
        <dbReference type="EMBL" id="GCE82250.1"/>
    </source>
</evidence>
<dbReference type="SUPFAM" id="SSF46626">
    <property type="entry name" value="Cytochrome c"/>
    <property type="match status" value="1"/>
</dbReference>
<dbReference type="OrthoDB" id="9811281at2"/>
<comment type="caution">
    <text evidence="1">The sequence shown here is derived from an EMBL/GenBank/DDBJ whole genome shotgun (WGS) entry which is preliminary data.</text>
</comment>
<protein>
    <submittedName>
        <fullName evidence="1">Cytochrome c class I</fullName>
    </submittedName>
</protein>
<proteinExistence type="predicted"/>
<gene>
    <name evidence="1" type="primary">cycB</name>
    <name evidence="1" type="ORF">MSKU9_0391</name>
</gene>
<keyword evidence="2" id="KW-1185">Reference proteome</keyword>
<reference evidence="2" key="1">
    <citation type="submission" date="2017-01" db="EMBL/GenBank/DDBJ databases">
        <title>Komagataeibacter sp. MSKU9 whole genome sequencing project.</title>
        <authorList>
            <person name="Matsutani M."/>
            <person name="Naloka K."/>
            <person name="Theeragool G."/>
            <person name="Yakushi T."/>
            <person name="Matsushita K."/>
        </authorList>
    </citation>
    <scope>NUCLEOTIDE SEQUENCE [LARGE SCALE GENOMIC DNA]</scope>
    <source>
        <strain evidence="2">MSKU9</strain>
    </source>
</reference>
<dbReference type="GO" id="GO:0009055">
    <property type="term" value="F:electron transfer activity"/>
    <property type="evidence" value="ECO:0007669"/>
    <property type="project" value="InterPro"/>
</dbReference>
<sequence length="190" mass="20196">MQMRGEQPGPWLLSVGKLVVTLLIFTAALLPGARADAGGEHSPGGDGPVLSQVRAHYLVGCGGCHGIAGVSASDVVPDLKEQAGYFLCSPKGREYMIHLPNVAFSPLSSADLADLMNYVAFGLGGHSVPAGARPYTAAEVARLREAPFRNYSLQSYRLDVVRDVIHACPQAATVIHAYDLALDKREIDNK</sequence>
<dbReference type="EMBL" id="BDLU01000013">
    <property type="protein sequence ID" value="GCE82250.1"/>
    <property type="molecule type" value="Genomic_DNA"/>
</dbReference>
<dbReference type="AlphaFoldDB" id="A0A4P5NKK8"/>
<dbReference type="InterPro" id="IPR036909">
    <property type="entry name" value="Cyt_c-like_dom_sf"/>
</dbReference>
<organism evidence="1 2">
    <name type="scientific">Komagataeibacter diospyri</name>
    <dbReference type="NCBI Taxonomy" id="1932662"/>
    <lineage>
        <taxon>Bacteria</taxon>
        <taxon>Pseudomonadati</taxon>
        <taxon>Pseudomonadota</taxon>
        <taxon>Alphaproteobacteria</taxon>
        <taxon>Acetobacterales</taxon>
        <taxon>Acetobacteraceae</taxon>
        <taxon>Komagataeibacter</taxon>
    </lineage>
</organism>
<dbReference type="Proteomes" id="UP000315095">
    <property type="component" value="Unassembled WGS sequence"/>
</dbReference>
<evidence type="ECO:0000313" key="2">
    <source>
        <dbReference type="Proteomes" id="UP000315095"/>
    </source>
</evidence>
<name>A0A4P5NKK8_9PROT</name>
<accession>A0A4P5NKK8</accession>